<evidence type="ECO:0000256" key="1">
    <source>
        <dbReference type="ARBA" id="ARBA00006484"/>
    </source>
</evidence>
<organism evidence="6 7">
    <name type="scientific">Neocucurbitaria cava</name>
    <dbReference type="NCBI Taxonomy" id="798079"/>
    <lineage>
        <taxon>Eukaryota</taxon>
        <taxon>Fungi</taxon>
        <taxon>Dikarya</taxon>
        <taxon>Ascomycota</taxon>
        <taxon>Pezizomycotina</taxon>
        <taxon>Dothideomycetes</taxon>
        <taxon>Pleosporomycetidae</taxon>
        <taxon>Pleosporales</taxon>
        <taxon>Pleosporineae</taxon>
        <taxon>Cucurbitariaceae</taxon>
        <taxon>Neocucurbitaria</taxon>
    </lineage>
</organism>
<sequence length="387" mass="42451">MDGPRRRVEAATRPLSSEHYHHGPARSLNPTPANSAPLWETLLHTLRLIHEVSSTVALLALGVVIPEARNWATSIGMGKNFDPERDIGSLEGKIVLVTGGNAGLGKQTIAYLSSHKPTRIYLAARTASKARDAIADIRSSVPHACEIIHLPLDLSSFSSIASAASTFQSRESRLDMLINNAGVMACPYGTTQEGYETQFGTNHMGHALLTKLLLPTLLETAKQPGADVRVISLSSIGHHLAPAGGIPFDQRALEQVNTWRRYGVSKLANILFARELASRYPQLTSVSVHPGLIFTDLYQSLRANFFLKIGIWIYGWLAMVLPGHYKDTRGGALNQVWCASARKEELKNGAFYTPVGKVNAGSKWARDEGLQKKLWEWTEGELEKHGY</sequence>
<dbReference type="InterPro" id="IPR036291">
    <property type="entry name" value="NAD(P)-bd_dom_sf"/>
</dbReference>
<proteinExistence type="inferred from homology"/>
<dbReference type="PRINTS" id="PR00081">
    <property type="entry name" value="GDHRDH"/>
</dbReference>
<dbReference type="Gene3D" id="3.40.50.720">
    <property type="entry name" value="NAD(P)-binding Rossmann-like Domain"/>
    <property type="match status" value="1"/>
</dbReference>
<dbReference type="GO" id="GO:0016491">
    <property type="term" value="F:oxidoreductase activity"/>
    <property type="evidence" value="ECO:0007669"/>
    <property type="project" value="UniProtKB-KW"/>
</dbReference>
<protein>
    <submittedName>
        <fullName evidence="6">Uncharacterized protein</fullName>
    </submittedName>
</protein>
<keyword evidence="2" id="KW-0521">NADP</keyword>
<dbReference type="InterPro" id="IPR002347">
    <property type="entry name" value="SDR_fam"/>
</dbReference>
<feature type="region of interest" description="Disordered" evidence="5">
    <location>
        <begin position="1"/>
        <end position="31"/>
    </location>
</feature>
<dbReference type="EMBL" id="JAPEUY010000010">
    <property type="protein sequence ID" value="KAJ4368963.1"/>
    <property type="molecule type" value="Genomic_DNA"/>
</dbReference>
<dbReference type="PANTHER" id="PTHR24320:SF282">
    <property type="entry name" value="WW DOMAIN-CONTAINING OXIDOREDUCTASE"/>
    <property type="match status" value="1"/>
</dbReference>
<dbReference type="PANTHER" id="PTHR24320">
    <property type="entry name" value="RETINOL DEHYDROGENASE"/>
    <property type="match status" value="1"/>
</dbReference>
<evidence type="ECO:0000256" key="5">
    <source>
        <dbReference type="SAM" id="MobiDB-lite"/>
    </source>
</evidence>
<accession>A0A9W8Y8T5</accession>
<dbReference type="SUPFAM" id="SSF51735">
    <property type="entry name" value="NAD(P)-binding Rossmann-fold domains"/>
    <property type="match status" value="1"/>
</dbReference>
<evidence type="ECO:0000313" key="7">
    <source>
        <dbReference type="Proteomes" id="UP001140560"/>
    </source>
</evidence>
<dbReference type="PRINTS" id="PR00080">
    <property type="entry name" value="SDRFAMILY"/>
</dbReference>
<comment type="caution">
    <text evidence="6">The sequence shown here is derived from an EMBL/GenBank/DDBJ whole genome shotgun (WGS) entry which is preliminary data.</text>
</comment>
<evidence type="ECO:0000256" key="4">
    <source>
        <dbReference type="RuleBase" id="RU000363"/>
    </source>
</evidence>
<feature type="compositionally biased region" description="Basic and acidic residues" evidence="5">
    <location>
        <begin position="1"/>
        <end position="21"/>
    </location>
</feature>
<keyword evidence="3" id="KW-0560">Oxidoreductase</keyword>
<reference evidence="6" key="1">
    <citation type="submission" date="2022-10" db="EMBL/GenBank/DDBJ databases">
        <title>Tapping the CABI collections for fungal endophytes: first genome assemblies for Collariella, Neodidymelliopsis, Ascochyta clinopodiicola, Didymella pomorum, Didymosphaeria variabile, Neocosmospora piperis and Neocucurbitaria cava.</title>
        <authorList>
            <person name="Hill R."/>
        </authorList>
    </citation>
    <scope>NUCLEOTIDE SEQUENCE</scope>
    <source>
        <strain evidence="6">IMI 356814</strain>
    </source>
</reference>
<comment type="similarity">
    <text evidence="1 4">Belongs to the short-chain dehydrogenases/reductases (SDR) family.</text>
</comment>
<dbReference type="AlphaFoldDB" id="A0A9W8Y8T5"/>
<name>A0A9W8Y8T5_9PLEO</name>
<gene>
    <name evidence="6" type="ORF">N0V83_006045</name>
</gene>
<keyword evidence="7" id="KW-1185">Reference proteome</keyword>
<evidence type="ECO:0000256" key="3">
    <source>
        <dbReference type="ARBA" id="ARBA00023002"/>
    </source>
</evidence>
<evidence type="ECO:0000313" key="6">
    <source>
        <dbReference type="EMBL" id="KAJ4368963.1"/>
    </source>
</evidence>
<dbReference type="Pfam" id="PF00106">
    <property type="entry name" value="adh_short"/>
    <property type="match status" value="1"/>
</dbReference>
<evidence type="ECO:0000256" key="2">
    <source>
        <dbReference type="ARBA" id="ARBA00022857"/>
    </source>
</evidence>
<dbReference type="OrthoDB" id="191139at2759"/>
<dbReference type="Proteomes" id="UP001140560">
    <property type="component" value="Unassembled WGS sequence"/>
</dbReference>